<dbReference type="Pfam" id="PF00466">
    <property type="entry name" value="Ribosomal_L10"/>
    <property type="match status" value="1"/>
</dbReference>
<dbReference type="InterPro" id="IPR043141">
    <property type="entry name" value="Ribosomal_uL10-like_sf"/>
</dbReference>
<dbReference type="InterPro" id="IPR001790">
    <property type="entry name" value="Ribosomal_uL10"/>
</dbReference>
<dbReference type="NCBIfam" id="NF000955">
    <property type="entry name" value="PRK00099.1-1"/>
    <property type="match status" value="1"/>
</dbReference>
<comment type="subunit">
    <text evidence="5">Part of the ribosomal stalk of the 50S ribosomal subunit. The N-terminus interacts with L11 and the large rRNA to form the base of the stalk. The C-terminus forms an elongated spine to which L12 dimers bind in a sequential fashion forming a multimeric L10(L12)X complex.</text>
</comment>
<comment type="function">
    <text evidence="5">Forms part of the ribosomal stalk, playing a central role in the interaction of the ribosome with GTP-bound translation factors.</text>
</comment>
<dbReference type="GO" id="GO:0070180">
    <property type="term" value="F:large ribosomal subunit rRNA binding"/>
    <property type="evidence" value="ECO:0007669"/>
    <property type="project" value="UniProtKB-UniRule"/>
</dbReference>
<evidence type="ECO:0000256" key="2">
    <source>
        <dbReference type="ARBA" id="ARBA00022980"/>
    </source>
</evidence>
<dbReference type="SUPFAM" id="SSF160369">
    <property type="entry name" value="Ribosomal protein L10-like"/>
    <property type="match status" value="1"/>
</dbReference>
<evidence type="ECO:0000256" key="3">
    <source>
        <dbReference type="ARBA" id="ARBA00023274"/>
    </source>
</evidence>
<keyword evidence="2 5" id="KW-0689">Ribosomal protein</keyword>
<dbReference type="InterPro" id="IPR047865">
    <property type="entry name" value="Ribosomal_uL10_bac_type"/>
</dbReference>
<reference evidence="6" key="2">
    <citation type="journal article" date="2021" name="PeerJ">
        <title>Extensive microbial diversity within the chicken gut microbiome revealed by metagenomics and culture.</title>
        <authorList>
            <person name="Gilroy R."/>
            <person name="Ravi A."/>
            <person name="Getino M."/>
            <person name="Pursley I."/>
            <person name="Horton D.L."/>
            <person name="Alikhan N.F."/>
            <person name="Baker D."/>
            <person name="Gharbi K."/>
            <person name="Hall N."/>
            <person name="Watson M."/>
            <person name="Adriaenssens E.M."/>
            <person name="Foster-Nyarko E."/>
            <person name="Jarju S."/>
            <person name="Secka A."/>
            <person name="Antonio M."/>
            <person name="Oren A."/>
            <person name="Chaudhuri R.R."/>
            <person name="La Ragione R."/>
            <person name="Hildebrand F."/>
            <person name="Pallen M.J."/>
        </authorList>
    </citation>
    <scope>NUCLEOTIDE SEQUENCE</scope>
    <source>
        <strain evidence="6">CHK195-15760</strain>
    </source>
</reference>
<keyword evidence="5" id="KW-0694">RNA-binding</keyword>
<organism evidence="6 7">
    <name type="scientific">Candidatus Merdicola faecigallinarum</name>
    <dbReference type="NCBI Taxonomy" id="2840862"/>
    <lineage>
        <taxon>Bacteria</taxon>
        <taxon>Bacillati</taxon>
        <taxon>Bacillota</taxon>
        <taxon>Clostridia</taxon>
        <taxon>Candidatus Merdicola</taxon>
    </lineage>
</organism>
<dbReference type="AlphaFoldDB" id="A0A9D1M2L1"/>
<evidence type="ECO:0000256" key="1">
    <source>
        <dbReference type="ARBA" id="ARBA00008889"/>
    </source>
</evidence>
<dbReference type="InterPro" id="IPR002363">
    <property type="entry name" value="Ribosomal_uL10_CS_bac"/>
</dbReference>
<evidence type="ECO:0000313" key="7">
    <source>
        <dbReference type="Proteomes" id="UP000824093"/>
    </source>
</evidence>
<reference evidence="6" key="1">
    <citation type="submission" date="2020-10" db="EMBL/GenBank/DDBJ databases">
        <authorList>
            <person name="Gilroy R."/>
        </authorList>
    </citation>
    <scope>NUCLEOTIDE SEQUENCE</scope>
    <source>
        <strain evidence="6">CHK195-15760</strain>
    </source>
</reference>
<keyword evidence="3 5" id="KW-0687">Ribonucleoprotein</keyword>
<protein>
    <recommendedName>
        <fullName evidence="4 5">Large ribosomal subunit protein uL10</fullName>
    </recommendedName>
</protein>
<keyword evidence="5" id="KW-0699">rRNA-binding</keyword>
<dbReference type="EMBL" id="DVNH01000058">
    <property type="protein sequence ID" value="HIU52391.1"/>
    <property type="molecule type" value="Genomic_DNA"/>
</dbReference>
<comment type="caution">
    <text evidence="6">The sequence shown here is derived from an EMBL/GenBank/DDBJ whole genome shotgun (WGS) entry which is preliminary data.</text>
</comment>
<proteinExistence type="inferred from homology"/>
<dbReference type="InterPro" id="IPR022973">
    <property type="entry name" value="Ribosomal_uL10_bac"/>
</dbReference>
<evidence type="ECO:0000256" key="4">
    <source>
        <dbReference type="ARBA" id="ARBA00035202"/>
    </source>
</evidence>
<dbReference type="Gene3D" id="3.30.70.1730">
    <property type="match status" value="1"/>
</dbReference>
<dbReference type="Proteomes" id="UP000824093">
    <property type="component" value="Unassembled WGS sequence"/>
</dbReference>
<evidence type="ECO:0000256" key="5">
    <source>
        <dbReference type="HAMAP-Rule" id="MF_00362"/>
    </source>
</evidence>
<dbReference type="CDD" id="cd05797">
    <property type="entry name" value="Ribosomal_L10"/>
    <property type="match status" value="1"/>
</dbReference>
<gene>
    <name evidence="5" type="primary">rplJ</name>
    <name evidence="6" type="ORF">IAB70_07290</name>
</gene>
<dbReference type="GO" id="GO:0006412">
    <property type="term" value="P:translation"/>
    <property type="evidence" value="ECO:0007669"/>
    <property type="project" value="UniProtKB-UniRule"/>
</dbReference>
<accession>A0A9D1M2L1</accession>
<evidence type="ECO:0000313" key="6">
    <source>
        <dbReference type="EMBL" id="HIU52391.1"/>
    </source>
</evidence>
<sequence>MANEKVIEQKKAEVSALAEKIKNAKLVLLTDYRGITVTDVTNLRTSLRKVNSEYKVIKNNITRRALQECKIEGLEDMLTGTTAVIMGNEDYLEPLKAVYEYTKKNEAYKIKAGIIDGKVMSAEELITLAKLPSRETLISMLAGALLGNISKIAVAIDQVRIQKEAQA</sequence>
<dbReference type="PANTHER" id="PTHR11560">
    <property type="entry name" value="39S RIBOSOMAL PROTEIN L10, MITOCHONDRIAL"/>
    <property type="match status" value="1"/>
</dbReference>
<comment type="similarity">
    <text evidence="1 5">Belongs to the universal ribosomal protein uL10 family.</text>
</comment>
<dbReference type="GO" id="GO:0015934">
    <property type="term" value="C:large ribosomal subunit"/>
    <property type="evidence" value="ECO:0007669"/>
    <property type="project" value="InterPro"/>
</dbReference>
<name>A0A9D1M2L1_9FIRM</name>
<dbReference type="HAMAP" id="MF_00362">
    <property type="entry name" value="Ribosomal_uL10"/>
    <property type="match status" value="1"/>
</dbReference>
<dbReference type="GO" id="GO:0003735">
    <property type="term" value="F:structural constituent of ribosome"/>
    <property type="evidence" value="ECO:0007669"/>
    <property type="project" value="InterPro"/>
</dbReference>
<dbReference type="PROSITE" id="PS01109">
    <property type="entry name" value="RIBOSOMAL_L10"/>
    <property type="match status" value="1"/>
</dbReference>